<feature type="non-terminal residue" evidence="2">
    <location>
        <position position="1"/>
    </location>
</feature>
<dbReference type="InterPro" id="IPR032914">
    <property type="entry name" value="Vam6/VPS39/TRAP1"/>
</dbReference>
<feature type="non-terminal residue" evidence="2">
    <location>
        <position position="229"/>
    </location>
</feature>
<evidence type="ECO:0000313" key="2">
    <source>
        <dbReference type="RefSeq" id="XP_006818165.1"/>
    </source>
</evidence>
<gene>
    <name evidence="2" type="primary">LOC102808500</name>
</gene>
<dbReference type="RefSeq" id="XP_006818165.1">
    <property type="nucleotide sequence ID" value="XM_006818102.1"/>
</dbReference>
<organism evidence="1 2">
    <name type="scientific">Saccoglossus kowalevskii</name>
    <name type="common">Acorn worm</name>
    <dbReference type="NCBI Taxonomy" id="10224"/>
    <lineage>
        <taxon>Eukaryota</taxon>
        <taxon>Metazoa</taxon>
        <taxon>Hemichordata</taxon>
        <taxon>Enteropneusta</taxon>
        <taxon>Harrimaniidae</taxon>
        <taxon>Saccoglossus</taxon>
    </lineage>
</organism>
<evidence type="ECO:0000313" key="1">
    <source>
        <dbReference type="Proteomes" id="UP000694865"/>
    </source>
</evidence>
<sequence length="229" mass="25970">GEFLLSGPNALGMFVTCEGISQRPPLQWSSSVMATGFTFPYVSALDDEFITVHSILDQQQKQTIPFQGGKVMNNFEGRLFVASNKEVYSLVPVPVDKQIQALLHDKRVDEALALAKNAKRAGLSKDKFLKIYRRIQQQAGFIEFSQLRFKEAAELFKTGALDVRELINLFPLLLPANSNFTRSVPLLHEFADINQIVRHDKEKLAKCKEFLISYLKNIRCTRLTVGHRE</sequence>
<dbReference type="PANTHER" id="PTHR12894:SF27">
    <property type="entry name" value="TRANSFORMING GROWTH FACTOR-BETA RECEPTOR-ASSOCIATED PROTEIN 1"/>
    <property type="match status" value="1"/>
</dbReference>
<dbReference type="PANTHER" id="PTHR12894">
    <property type="entry name" value="CNH DOMAIN CONTAINING"/>
    <property type="match status" value="1"/>
</dbReference>
<proteinExistence type="predicted"/>
<protein>
    <submittedName>
        <fullName evidence="2">Transforming growth factor-beta receptor-associated protein 1-like</fullName>
    </submittedName>
</protein>
<name>A0ABM0MDS4_SACKO</name>
<accession>A0ABM0MDS4</accession>
<dbReference type="GeneID" id="102808500"/>
<dbReference type="Proteomes" id="UP000694865">
    <property type="component" value="Unplaced"/>
</dbReference>
<keyword evidence="1" id="KW-1185">Reference proteome</keyword>
<reference evidence="2" key="1">
    <citation type="submission" date="2025-08" db="UniProtKB">
        <authorList>
            <consortium name="RefSeq"/>
        </authorList>
    </citation>
    <scope>IDENTIFICATION</scope>
    <source>
        <tissue evidence="2">Testes</tissue>
    </source>
</reference>